<sequence length="161" mass="18657">MELIRKYWAKFKNTKLYKWYKGLPVSVVGVTAFLAIIGILTIIFNWYWSGLGEDPNRHFILSLTKDGDEFIQYTTLYIYLITFGATLFAGLAVFLVFNDWKDQHNANVYSNFGIEALNKLKKLTYSLASFHDLAINLSRVESFSFPNTDKKKEAIENIFNE</sequence>
<dbReference type="HOGENOM" id="CLU_1647218_0_0_6"/>
<protein>
    <submittedName>
        <fullName evidence="2">Uncharacterized protein</fullName>
    </submittedName>
</protein>
<dbReference type="Proteomes" id="UP000003085">
    <property type="component" value="Unassembled WGS sequence"/>
</dbReference>
<comment type="caution">
    <text evidence="2">The sequence shown here is derived from an EMBL/GenBank/DDBJ whole genome shotgun (WGS) entry which is preliminary data.</text>
</comment>
<accession>D4XK54</accession>
<evidence type="ECO:0000256" key="1">
    <source>
        <dbReference type="SAM" id="Phobius"/>
    </source>
</evidence>
<evidence type="ECO:0000313" key="2">
    <source>
        <dbReference type="EMBL" id="EFF84440.1"/>
    </source>
</evidence>
<organism evidence="2 3">
    <name type="scientific">Acinetobacter haemolyticus ATCC 19194</name>
    <dbReference type="NCBI Taxonomy" id="707232"/>
    <lineage>
        <taxon>Bacteria</taxon>
        <taxon>Pseudomonadati</taxon>
        <taxon>Pseudomonadota</taxon>
        <taxon>Gammaproteobacteria</taxon>
        <taxon>Moraxellales</taxon>
        <taxon>Moraxellaceae</taxon>
        <taxon>Acinetobacter</taxon>
    </lineage>
</organism>
<dbReference type="AlphaFoldDB" id="D4XK54"/>
<dbReference type="EMBL" id="ADMT01000035">
    <property type="protein sequence ID" value="EFF84440.1"/>
    <property type="molecule type" value="Genomic_DNA"/>
</dbReference>
<proteinExistence type="predicted"/>
<feature type="transmembrane region" description="Helical" evidence="1">
    <location>
        <begin position="76"/>
        <end position="97"/>
    </location>
</feature>
<name>D4XK54_ACIHA</name>
<evidence type="ECO:0000313" key="3">
    <source>
        <dbReference type="Proteomes" id="UP000003085"/>
    </source>
</evidence>
<gene>
    <name evidence="2" type="ORF">HMP0015_0096</name>
</gene>
<keyword evidence="1" id="KW-1133">Transmembrane helix</keyword>
<feature type="transmembrane region" description="Helical" evidence="1">
    <location>
        <begin position="21"/>
        <end position="48"/>
    </location>
</feature>
<keyword evidence="1" id="KW-0812">Transmembrane</keyword>
<keyword evidence="1" id="KW-0472">Membrane</keyword>
<feature type="non-terminal residue" evidence="2">
    <location>
        <position position="161"/>
    </location>
</feature>
<reference evidence="3" key="1">
    <citation type="submission" date="2010-03" db="EMBL/GenBank/DDBJ databases">
        <title>Complete sequence of Mobiluncus curtisii ATCC 43063.</title>
        <authorList>
            <person name="Muzny D."/>
            <person name="Qin X."/>
            <person name="Deng J."/>
            <person name="Jiang H."/>
            <person name="Liu Y."/>
            <person name="Qu J."/>
            <person name="Song X.-Z."/>
            <person name="Zhang L."/>
            <person name="Thornton R."/>
            <person name="Coyle M."/>
            <person name="Francisco L."/>
            <person name="Jackson L."/>
            <person name="Javaid M."/>
            <person name="Korchina V."/>
            <person name="Kovar C."/>
            <person name="Mata R."/>
            <person name="Mathew T."/>
            <person name="Ngo R."/>
            <person name="Nguyen L."/>
            <person name="Nguyen N."/>
            <person name="Okwuonu G."/>
            <person name="Ongeri F."/>
            <person name="Pham C."/>
            <person name="Simmons D."/>
            <person name="Wilczek-Boney K."/>
            <person name="Hale W."/>
            <person name="Jakkamsetti A."/>
            <person name="Pham P."/>
            <person name="Ruth R."/>
            <person name="San Lucas F."/>
            <person name="Warren J."/>
            <person name="Zhang J."/>
            <person name="Zhao Z."/>
            <person name="Zhou C."/>
            <person name="Zhu D."/>
            <person name="Lee S."/>
            <person name="Bess C."/>
            <person name="Blankenburg K."/>
            <person name="Forbes L."/>
            <person name="Fu Q."/>
            <person name="Gubbala S."/>
            <person name="Hirani K."/>
            <person name="Jayaseelan J.C."/>
            <person name="Lara F."/>
            <person name="Munidasa M."/>
            <person name="Palculict T."/>
            <person name="Patil S."/>
            <person name="Pu L.-L."/>
            <person name="Saada N."/>
            <person name="Tang L."/>
            <person name="Weissenberger G."/>
            <person name="Zhu Y."/>
            <person name="Hemphill L."/>
            <person name="Shang Y."/>
            <person name="Youmans B."/>
            <person name="Ayvaz T."/>
            <person name="Ross M."/>
            <person name="Santibanez J."/>
            <person name="Aqrawi P."/>
            <person name="Gross S."/>
            <person name="Joshi V."/>
            <person name="Fowler G."/>
            <person name="Nazareth L."/>
            <person name="Reid J."/>
            <person name="Worley K."/>
            <person name="Petrosino J."/>
            <person name="Highlander S."/>
            <person name="Gibbs R."/>
            <person name="Gibbs R."/>
        </authorList>
    </citation>
    <scope>NUCLEOTIDE SEQUENCE [LARGE SCALE GENOMIC DNA]</scope>
    <source>
        <strain evidence="3">ATCC 19194</strain>
    </source>
</reference>